<sequence length="71" mass="8235">MNVGLFDTRLPMHSDARPNPTCRQDLINFAFPQTKQPRHQDPMRAVQDHLAPFPISPGPRVYTEPPRRLPY</sequence>
<organism evidence="2">
    <name type="scientific">mine drainage metagenome</name>
    <dbReference type="NCBI Taxonomy" id="410659"/>
    <lineage>
        <taxon>unclassified sequences</taxon>
        <taxon>metagenomes</taxon>
        <taxon>ecological metagenomes</taxon>
    </lineage>
</organism>
<dbReference type="AlphaFoldDB" id="E6Q5P0"/>
<evidence type="ECO:0000256" key="1">
    <source>
        <dbReference type="SAM" id="MobiDB-lite"/>
    </source>
</evidence>
<dbReference type="EMBL" id="CABO01000038">
    <property type="protein sequence ID" value="CBI02510.1"/>
    <property type="molecule type" value="Genomic_DNA"/>
</dbReference>
<feature type="region of interest" description="Disordered" evidence="1">
    <location>
        <begin position="49"/>
        <end position="71"/>
    </location>
</feature>
<proteinExistence type="predicted"/>
<accession>E6Q5P0</accession>
<comment type="caution">
    <text evidence="2">The sequence shown here is derived from an EMBL/GenBank/DDBJ whole genome shotgun (WGS) entry which is preliminary data.</text>
</comment>
<name>E6Q5P0_9ZZZZ</name>
<protein>
    <submittedName>
        <fullName evidence="2">Uncharacterized protein</fullName>
    </submittedName>
</protein>
<reference evidence="2" key="1">
    <citation type="submission" date="2009-10" db="EMBL/GenBank/DDBJ databases">
        <title>Diversity of trophic interactions inside an arsenic-rich microbial ecosystem.</title>
        <authorList>
            <person name="Bertin P.N."/>
            <person name="Heinrich-Salmeron A."/>
            <person name="Pelletier E."/>
            <person name="Goulhen-Chollet F."/>
            <person name="Arsene-Ploetze F."/>
            <person name="Gallien S."/>
            <person name="Calteau A."/>
            <person name="Vallenet D."/>
            <person name="Casiot C."/>
            <person name="Chane-Woon-Ming B."/>
            <person name="Giloteaux L."/>
            <person name="Barakat M."/>
            <person name="Bonnefoy V."/>
            <person name="Bruneel O."/>
            <person name="Chandler M."/>
            <person name="Cleiss J."/>
            <person name="Duran R."/>
            <person name="Elbaz-Poulichet F."/>
            <person name="Fonknechten N."/>
            <person name="Lauga B."/>
            <person name="Mornico D."/>
            <person name="Ortet P."/>
            <person name="Schaeffer C."/>
            <person name="Siguier P."/>
            <person name="Alexander Thil Smith A."/>
            <person name="Van Dorsselaer A."/>
            <person name="Weissenbach J."/>
            <person name="Medigue C."/>
            <person name="Le Paslier D."/>
        </authorList>
    </citation>
    <scope>NUCLEOTIDE SEQUENCE</scope>
</reference>
<gene>
    <name evidence="2" type="ORF">CARN4_1172</name>
</gene>
<evidence type="ECO:0000313" key="2">
    <source>
        <dbReference type="EMBL" id="CBI02510.1"/>
    </source>
</evidence>